<keyword evidence="2" id="KW-1185">Reference proteome</keyword>
<protein>
    <submittedName>
        <fullName evidence="1">Uncharacterized protein</fullName>
    </submittedName>
</protein>
<sequence length="209" mass="24189">MRPKATPFKKKEAVKRKNRGHWSIHKYEIIAKRALRNTQLDQSQILNLNNRDTRISTADDLPTNSSVTVSTDDGIDMLPNDSINNSFPNEHVDELEDDGIDFCSTSDNFVFNEDEEKEEDHNDETEDDLTEEQMKFADEFINTDTSSMPIREYDELDVAVALILIKRKHKCTNSLIDDILKLFTVLKVPRIPSTWFKLKSLIKRSEEVN</sequence>
<dbReference type="AlphaFoldDB" id="A0A816H4A7"/>
<organism evidence="1 2">
    <name type="scientific">Adineta ricciae</name>
    <name type="common">Rotifer</name>
    <dbReference type="NCBI Taxonomy" id="249248"/>
    <lineage>
        <taxon>Eukaryota</taxon>
        <taxon>Metazoa</taxon>
        <taxon>Spiralia</taxon>
        <taxon>Gnathifera</taxon>
        <taxon>Rotifera</taxon>
        <taxon>Eurotatoria</taxon>
        <taxon>Bdelloidea</taxon>
        <taxon>Adinetida</taxon>
        <taxon>Adinetidae</taxon>
        <taxon>Adineta</taxon>
    </lineage>
</organism>
<dbReference type="Proteomes" id="UP000663828">
    <property type="component" value="Unassembled WGS sequence"/>
</dbReference>
<accession>A0A816H4A7</accession>
<proteinExistence type="predicted"/>
<gene>
    <name evidence="1" type="ORF">XAT740_LOCUS61060</name>
</gene>
<evidence type="ECO:0000313" key="2">
    <source>
        <dbReference type="Proteomes" id="UP000663828"/>
    </source>
</evidence>
<reference evidence="1" key="1">
    <citation type="submission" date="2021-02" db="EMBL/GenBank/DDBJ databases">
        <authorList>
            <person name="Nowell W R."/>
        </authorList>
    </citation>
    <scope>NUCLEOTIDE SEQUENCE</scope>
</reference>
<evidence type="ECO:0000313" key="1">
    <source>
        <dbReference type="EMBL" id="CAF1682963.1"/>
    </source>
</evidence>
<name>A0A816H4A7_ADIRI</name>
<comment type="caution">
    <text evidence="1">The sequence shown here is derived from an EMBL/GenBank/DDBJ whole genome shotgun (WGS) entry which is preliminary data.</text>
</comment>
<feature type="non-terminal residue" evidence="1">
    <location>
        <position position="1"/>
    </location>
</feature>
<dbReference type="EMBL" id="CAJNOR010015686">
    <property type="protein sequence ID" value="CAF1682963.1"/>
    <property type="molecule type" value="Genomic_DNA"/>
</dbReference>